<dbReference type="InterPro" id="IPR009057">
    <property type="entry name" value="Homeodomain-like_sf"/>
</dbReference>
<evidence type="ECO:0000256" key="2">
    <source>
        <dbReference type="ARBA" id="ARBA00023125"/>
    </source>
</evidence>
<dbReference type="PROSITE" id="PS00027">
    <property type="entry name" value="HOMEOBOX_1"/>
    <property type="match status" value="1"/>
</dbReference>
<feature type="DNA-binding region" description="Homeobox" evidence="5">
    <location>
        <begin position="3"/>
        <end position="34"/>
    </location>
</feature>
<protein>
    <recommendedName>
        <fullName evidence="7">Homeobox domain-containing protein</fullName>
    </recommendedName>
</protein>
<evidence type="ECO:0000256" key="3">
    <source>
        <dbReference type="ARBA" id="ARBA00023155"/>
    </source>
</evidence>
<dbReference type="InterPro" id="IPR017970">
    <property type="entry name" value="Homeobox_CS"/>
</dbReference>
<reference evidence="8" key="1">
    <citation type="submission" date="2015-11" db="EMBL/GenBank/DDBJ databases">
        <title>De novo transcriptome assembly of four potential Pierce s Disease insect vectors from Arizona vineyards.</title>
        <authorList>
            <person name="Tassone E.E."/>
        </authorList>
    </citation>
    <scope>NUCLEOTIDE SEQUENCE</scope>
</reference>
<dbReference type="PRINTS" id="PR00031">
    <property type="entry name" value="HTHREPRESSR"/>
</dbReference>
<feature type="non-terminal residue" evidence="8">
    <location>
        <position position="1"/>
    </location>
</feature>
<evidence type="ECO:0000259" key="7">
    <source>
        <dbReference type="PROSITE" id="PS50071"/>
    </source>
</evidence>
<feature type="non-terminal residue" evidence="8">
    <location>
        <position position="129"/>
    </location>
</feature>
<sequence length="129" mass="15205">DKALRQRLSAELGMTQRQVQIWFQNRRAKIKKMREPEVAMKQIYMGNPRPLPKKPVYSKPELYDTLSVPVDEYVPGDCYKDYNAPMMRKGEMYYKQPPGYRYPEYYGQFDKPGSKMPAEYLPPAGHYPS</sequence>
<dbReference type="AlphaFoldDB" id="A0A1B6HAH5"/>
<dbReference type="Pfam" id="PF00046">
    <property type="entry name" value="Homeodomain"/>
    <property type="match status" value="1"/>
</dbReference>
<keyword evidence="2 5" id="KW-0238">DNA-binding</keyword>
<dbReference type="InterPro" id="IPR000047">
    <property type="entry name" value="HTH_motif"/>
</dbReference>
<dbReference type="EMBL" id="GECU01036001">
    <property type="protein sequence ID" value="JAS71705.1"/>
    <property type="molecule type" value="Transcribed_RNA"/>
</dbReference>
<dbReference type="SMART" id="SM00389">
    <property type="entry name" value="HOX"/>
    <property type="match status" value="1"/>
</dbReference>
<dbReference type="PANTHER" id="PTHR24324:SF5">
    <property type="entry name" value="HEMATOPOIETICALLY-EXPRESSED HOMEOBOX PROTEIN HHEX"/>
    <property type="match status" value="1"/>
</dbReference>
<feature type="domain" description="Homeobox" evidence="7">
    <location>
        <begin position="1"/>
        <end position="33"/>
    </location>
</feature>
<name>A0A1B6HAH5_9HEMI</name>
<gene>
    <name evidence="8" type="ORF">g.56513</name>
</gene>
<dbReference type="GO" id="GO:0030154">
    <property type="term" value="P:cell differentiation"/>
    <property type="evidence" value="ECO:0007669"/>
    <property type="project" value="TreeGrafter"/>
</dbReference>
<keyword evidence="4 5" id="KW-0539">Nucleus</keyword>
<dbReference type="InterPro" id="IPR001356">
    <property type="entry name" value="HD"/>
</dbReference>
<evidence type="ECO:0000256" key="5">
    <source>
        <dbReference type="PROSITE-ProRule" id="PRU00108"/>
    </source>
</evidence>
<evidence type="ECO:0000256" key="1">
    <source>
        <dbReference type="ARBA" id="ARBA00004123"/>
    </source>
</evidence>
<accession>A0A1B6HAH5</accession>
<evidence type="ECO:0000313" key="8">
    <source>
        <dbReference type="EMBL" id="JAS71705.1"/>
    </source>
</evidence>
<dbReference type="PROSITE" id="PS50071">
    <property type="entry name" value="HOMEOBOX_2"/>
    <property type="match status" value="1"/>
</dbReference>
<dbReference type="GO" id="GO:0000978">
    <property type="term" value="F:RNA polymerase II cis-regulatory region sequence-specific DNA binding"/>
    <property type="evidence" value="ECO:0007669"/>
    <property type="project" value="TreeGrafter"/>
</dbReference>
<dbReference type="GO" id="GO:0000981">
    <property type="term" value="F:DNA-binding transcription factor activity, RNA polymerase II-specific"/>
    <property type="evidence" value="ECO:0007669"/>
    <property type="project" value="InterPro"/>
</dbReference>
<dbReference type="GO" id="GO:0005634">
    <property type="term" value="C:nucleus"/>
    <property type="evidence" value="ECO:0007669"/>
    <property type="project" value="UniProtKB-SubCell"/>
</dbReference>
<dbReference type="Gene3D" id="1.10.10.60">
    <property type="entry name" value="Homeodomain-like"/>
    <property type="match status" value="1"/>
</dbReference>
<organism evidence="8">
    <name type="scientific">Homalodisca liturata</name>
    <dbReference type="NCBI Taxonomy" id="320908"/>
    <lineage>
        <taxon>Eukaryota</taxon>
        <taxon>Metazoa</taxon>
        <taxon>Ecdysozoa</taxon>
        <taxon>Arthropoda</taxon>
        <taxon>Hexapoda</taxon>
        <taxon>Insecta</taxon>
        <taxon>Pterygota</taxon>
        <taxon>Neoptera</taxon>
        <taxon>Paraneoptera</taxon>
        <taxon>Hemiptera</taxon>
        <taxon>Auchenorrhyncha</taxon>
        <taxon>Membracoidea</taxon>
        <taxon>Cicadellidae</taxon>
        <taxon>Cicadellinae</taxon>
        <taxon>Proconiini</taxon>
        <taxon>Homalodisca</taxon>
    </lineage>
</organism>
<comment type="subcellular location">
    <subcellularLocation>
        <location evidence="1 5 6">Nucleus</location>
    </subcellularLocation>
</comment>
<proteinExistence type="predicted"/>
<dbReference type="CDD" id="cd00086">
    <property type="entry name" value="homeodomain"/>
    <property type="match status" value="1"/>
</dbReference>
<keyword evidence="3 5" id="KW-0371">Homeobox</keyword>
<dbReference type="SUPFAM" id="SSF46689">
    <property type="entry name" value="Homeodomain-like"/>
    <property type="match status" value="1"/>
</dbReference>
<dbReference type="InterPro" id="IPR051000">
    <property type="entry name" value="Homeobox_DNA-bind_prot"/>
</dbReference>
<evidence type="ECO:0000256" key="4">
    <source>
        <dbReference type="ARBA" id="ARBA00023242"/>
    </source>
</evidence>
<evidence type="ECO:0000256" key="6">
    <source>
        <dbReference type="RuleBase" id="RU000682"/>
    </source>
</evidence>
<dbReference type="PANTHER" id="PTHR24324">
    <property type="entry name" value="HOMEOBOX PROTEIN HHEX"/>
    <property type="match status" value="1"/>
</dbReference>